<keyword evidence="4" id="KW-1133">Transmembrane helix</keyword>
<feature type="domain" description="Ig-like" evidence="5">
    <location>
        <begin position="282"/>
        <end position="370"/>
    </location>
</feature>
<dbReference type="AlphaFoldDB" id="A0A8J1ITW2"/>
<dbReference type="GO" id="GO:0006955">
    <property type="term" value="P:immune response"/>
    <property type="evidence" value="ECO:0000318"/>
    <property type="project" value="GO_Central"/>
</dbReference>
<dbReference type="GeneID" id="101732815"/>
<feature type="domain" description="Ig-like" evidence="5">
    <location>
        <begin position="547"/>
        <end position="630"/>
    </location>
</feature>
<dbReference type="Pfam" id="PF13895">
    <property type="entry name" value="Ig_2"/>
    <property type="match status" value="4"/>
</dbReference>
<evidence type="ECO:0000259" key="5">
    <source>
        <dbReference type="PROSITE" id="PS50835"/>
    </source>
</evidence>
<feature type="region of interest" description="Disordered" evidence="3">
    <location>
        <begin position="667"/>
        <end position="721"/>
    </location>
</feature>
<evidence type="ECO:0000256" key="1">
    <source>
        <dbReference type="ARBA" id="ARBA00022729"/>
    </source>
</evidence>
<feature type="domain" description="Ig-like" evidence="5">
    <location>
        <begin position="194"/>
        <end position="278"/>
    </location>
</feature>
<dbReference type="InterPro" id="IPR003006">
    <property type="entry name" value="Ig/MHC_CS"/>
</dbReference>
<dbReference type="Proteomes" id="UP000008143">
    <property type="component" value="Chromosome 8"/>
</dbReference>
<dbReference type="SUPFAM" id="SSF48726">
    <property type="entry name" value="Immunoglobulin"/>
    <property type="match status" value="7"/>
</dbReference>
<organism evidence="6 7">
    <name type="scientific">Xenopus tropicalis</name>
    <name type="common">Western clawed frog</name>
    <name type="synonym">Silurana tropicalis</name>
    <dbReference type="NCBI Taxonomy" id="8364"/>
    <lineage>
        <taxon>Eukaryota</taxon>
        <taxon>Metazoa</taxon>
        <taxon>Chordata</taxon>
        <taxon>Craniata</taxon>
        <taxon>Vertebrata</taxon>
        <taxon>Euteleostomi</taxon>
        <taxon>Amphibia</taxon>
        <taxon>Batrachia</taxon>
        <taxon>Anura</taxon>
        <taxon>Pipoidea</taxon>
        <taxon>Pipidae</taxon>
        <taxon>Xenopodinae</taxon>
        <taxon>Xenopus</taxon>
        <taxon>Silurana</taxon>
    </lineage>
</organism>
<dbReference type="OMA" id="IRITCEF"/>
<dbReference type="PROSITE" id="PS00290">
    <property type="entry name" value="IG_MHC"/>
    <property type="match status" value="1"/>
</dbReference>
<dbReference type="KEGG" id="xtr:101732815"/>
<dbReference type="InterPro" id="IPR003598">
    <property type="entry name" value="Ig_sub2"/>
</dbReference>
<keyword evidence="2" id="KW-1015">Disulfide bond</keyword>
<sequence>MSAAAKGEIELIPKPEIRVSPKVITEGSDMPITCHCPVSSQLKPILQFALYKDETTLIEFSSASEWHISQAQTEQSGYYTCAVRPWNGKEQRSDGVYIPIYELFSKPVIKVSPNSAGDTLSLTCDTQRGRYGDNTQLEFVFNKGRNEVQRSRSSEYRLPSAWAQDSEVFICAAATSDNKVYKWSDHITIQRTEPLVIRMNPYSVTEGDTLSLTCDTQRGRYGENTQLVFVFYKGRNEVQRSLSSEYRLPSVRVYDSGEYHCAAATPDNTVYRWSSTITIQIPEMFSKPELRVSSNPITEGSALTLTCGTTPSTVSTGELQFAFYWDGQELQGFTSSNQYRVYSVQLEDSGNYSCEVQHPAKRILKTSELFYIQVVGGAVRPVVSLSPNWANILTGDWVTLTCDVGSTAGTAPRYSWYKDNKMMNKDTPTKEYIIYYALETNSGTYQCQTGTSERSEPVSLSVTDGPLILQAPPYVYEGDSLTMRCYSKSGGDTVFYKDNNPVAPTYGDQLHTEGVNMTVTGTYRCSKGKTYQSDSVFISVRELFSRPEIKVRPSPLAEGSNMTITCDTALHPSRITTPLQFAFYINGNTVREFSLSRIYRVYSAGPGDWGDYSCAVRTPTGTVLKLSNVTQIHEKGKNFLLSVGLPLLVILIIIIAVGIYKLRHKAGQTRRSSDQSNTGIPLSETQALAEDGDSQPHPASPAPPPTATDNDATYSVVMPSK</sequence>
<dbReference type="AGR" id="Xenbase:XB-GENE-29086455"/>
<protein>
    <submittedName>
        <fullName evidence="7">Fc receptor-like protein 5</fullName>
    </submittedName>
</protein>
<evidence type="ECO:0000313" key="6">
    <source>
        <dbReference type="Proteomes" id="UP000008143"/>
    </source>
</evidence>
<dbReference type="Xenbase" id="XB-GENE-29086455">
    <property type="gene designation" value="LOC101732815"/>
</dbReference>
<dbReference type="PANTHER" id="PTHR11481:SF122">
    <property type="entry name" value="FC RECEPTOR-LIKE PROTEIN 5"/>
    <property type="match status" value="1"/>
</dbReference>
<name>A0A8J1ITW2_XENTR</name>
<dbReference type="GO" id="GO:0007166">
    <property type="term" value="P:cell surface receptor signaling pathway"/>
    <property type="evidence" value="ECO:0000318"/>
    <property type="project" value="GO_Central"/>
</dbReference>
<evidence type="ECO:0000256" key="4">
    <source>
        <dbReference type="SAM" id="Phobius"/>
    </source>
</evidence>
<keyword evidence="4" id="KW-0812">Transmembrane</keyword>
<keyword evidence="1" id="KW-0732">Signal</keyword>
<feature type="transmembrane region" description="Helical" evidence="4">
    <location>
        <begin position="639"/>
        <end position="662"/>
    </location>
</feature>
<dbReference type="InterPro" id="IPR050488">
    <property type="entry name" value="Ig_Fc_receptor"/>
</dbReference>
<evidence type="ECO:0000256" key="3">
    <source>
        <dbReference type="SAM" id="MobiDB-lite"/>
    </source>
</evidence>
<reference evidence="7" key="1">
    <citation type="submission" date="2025-08" db="UniProtKB">
        <authorList>
            <consortium name="RefSeq"/>
        </authorList>
    </citation>
    <scope>IDENTIFICATION</scope>
    <source>
        <strain evidence="7">Nigerian</strain>
        <tissue evidence="7">Liver and blood</tissue>
    </source>
</reference>
<dbReference type="Gene3D" id="2.60.40.10">
    <property type="entry name" value="Immunoglobulins"/>
    <property type="match status" value="7"/>
</dbReference>
<dbReference type="SMART" id="SM00408">
    <property type="entry name" value="IGc2"/>
    <property type="match status" value="4"/>
</dbReference>
<feature type="compositionally biased region" description="Polar residues" evidence="3">
    <location>
        <begin position="674"/>
        <end position="686"/>
    </location>
</feature>
<feature type="domain" description="Ig-like" evidence="5">
    <location>
        <begin position="381"/>
        <end position="463"/>
    </location>
</feature>
<keyword evidence="6" id="KW-1185">Reference proteome</keyword>
<gene>
    <name evidence="7 8" type="primary">LOC101732815</name>
</gene>
<keyword evidence="4" id="KW-0472">Membrane</keyword>
<evidence type="ECO:0000256" key="2">
    <source>
        <dbReference type="ARBA" id="ARBA00023157"/>
    </source>
</evidence>
<proteinExistence type="predicted"/>
<dbReference type="InterPro" id="IPR007110">
    <property type="entry name" value="Ig-like_dom"/>
</dbReference>
<evidence type="ECO:0000313" key="8">
    <source>
        <dbReference type="Xenbase" id="XB-GENE-29086455"/>
    </source>
</evidence>
<dbReference type="GO" id="GO:0009897">
    <property type="term" value="C:external side of plasma membrane"/>
    <property type="evidence" value="ECO:0000318"/>
    <property type="project" value="GO_Central"/>
</dbReference>
<dbReference type="InterPro" id="IPR013783">
    <property type="entry name" value="Ig-like_fold"/>
</dbReference>
<dbReference type="PANTHER" id="PTHR11481">
    <property type="entry name" value="IMMUNOGLOBULIN FC RECEPTOR"/>
    <property type="match status" value="1"/>
</dbReference>
<accession>A0A8J1ITW2</accession>
<dbReference type="RefSeq" id="XP_031747931.1">
    <property type="nucleotide sequence ID" value="XM_031892071.1"/>
</dbReference>
<evidence type="ECO:0000313" key="7">
    <source>
        <dbReference type="RefSeq" id="XP_031747931.1"/>
    </source>
</evidence>
<dbReference type="GO" id="GO:0004888">
    <property type="term" value="F:transmembrane signaling receptor activity"/>
    <property type="evidence" value="ECO:0000318"/>
    <property type="project" value="GO_Central"/>
</dbReference>
<dbReference type="PROSITE" id="PS50835">
    <property type="entry name" value="IG_LIKE"/>
    <property type="match status" value="5"/>
</dbReference>
<dbReference type="OrthoDB" id="9950534at2759"/>
<feature type="domain" description="Ig-like" evidence="5">
    <location>
        <begin position="15"/>
        <end position="83"/>
    </location>
</feature>
<dbReference type="SMART" id="SM00409">
    <property type="entry name" value="IG"/>
    <property type="match status" value="7"/>
</dbReference>
<dbReference type="InterPro" id="IPR003599">
    <property type="entry name" value="Ig_sub"/>
</dbReference>
<dbReference type="InterPro" id="IPR036179">
    <property type="entry name" value="Ig-like_dom_sf"/>
</dbReference>